<proteinExistence type="predicted"/>
<comment type="caution">
    <text evidence="2">The sequence shown here is derived from an EMBL/GenBank/DDBJ whole genome shotgun (WGS) entry which is preliminary data.</text>
</comment>
<protein>
    <submittedName>
        <fullName evidence="2">Uncharacterized protein</fullName>
    </submittedName>
</protein>
<gene>
    <name evidence="2" type="ORF">E6Q69_05005</name>
</gene>
<accession>A0A5C7W7U9</accession>
<organism evidence="2 3">
    <name type="scientific">Aquipseudomonas alcaligenes</name>
    <name type="common">Pseudomonas alcaligenes</name>
    <dbReference type="NCBI Taxonomy" id="43263"/>
    <lineage>
        <taxon>Bacteria</taxon>
        <taxon>Pseudomonadati</taxon>
        <taxon>Pseudomonadota</taxon>
        <taxon>Gammaproteobacteria</taxon>
        <taxon>Pseudomonadales</taxon>
        <taxon>Pseudomonadaceae</taxon>
        <taxon>Aquipseudomonas</taxon>
    </lineage>
</organism>
<name>A0A5C7W7U9_AQUAC</name>
<evidence type="ECO:0000313" key="3">
    <source>
        <dbReference type="Proteomes" id="UP000321110"/>
    </source>
</evidence>
<dbReference type="EMBL" id="SSFO01000083">
    <property type="protein sequence ID" value="TXI34031.1"/>
    <property type="molecule type" value="Genomic_DNA"/>
</dbReference>
<keyword evidence="1" id="KW-0812">Transmembrane</keyword>
<dbReference type="AlphaFoldDB" id="A0A5C7W7U9"/>
<keyword evidence="1" id="KW-0472">Membrane</keyword>
<dbReference type="Proteomes" id="UP000321110">
    <property type="component" value="Unassembled WGS sequence"/>
</dbReference>
<feature type="transmembrane region" description="Helical" evidence="1">
    <location>
        <begin position="12"/>
        <end position="32"/>
    </location>
</feature>
<reference evidence="2 3" key="1">
    <citation type="submission" date="2018-09" db="EMBL/GenBank/DDBJ databases">
        <title>Metagenome Assembled Genomes from an Advanced Water Purification Facility.</title>
        <authorList>
            <person name="Stamps B.W."/>
            <person name="Spear J.R."/>
        </authorList>
    </citation>
    <scope>NUCLEOTIDE SEQUENCE [LARGE SCALE GENOMIC DNA]</scope>
    <source>
        <strain evidence="2">Bin_52_1</strain>
    </source>
</reference>
<keyword evidence="1" id="KW-1133">Transmembrane helix</keyword>
<evidence type="ECO:0000256" key="1">
    <source>
        <dbReference type="SAM" id="Phobius"/>
    </source>
</evidence>
<feature type="transmembrane region" description="Helical" evidence="1">
    <location>
        <begin position="38"/>
        <end position="56"/>
    </location>
</feature>
<sequence>MNYVKNFESPAAHFLAVPFVILLAVVMFSVAFTVGLPWWGYLLALMVGVFCGPYLAHKEYEPIRAAEREYMGNLKSLPLRELAKVVNDPNRPERTKALVRTFLNESHPGWHEQIDLAAPANC</sequence>
<evidence type="ECO:0000313" key="2">
    <source>
        <dbReference type="EMBL" id="TXI34031.1"/>
    </source>
</evidence>